<accession>M7NAG9</accession>
<name>M7NAG9_9BACT</name>
<comment type="caution">
    <text evidence="1">The sequence shown here is derived from an EMBL/GenBank/DDBJ whole genome shotgun (WGS) entry which is preliminary data.</text>
</comment>
<dbReference type="AlphaFoldDB" id="M7NAG9"/>
<dbReference type="EMBL" id="AODQ01000009">
    <property type="protein sequence ID" value="EMR04196.1"/>
    <property type="molecule type" value="Genomic_DNA"/>
</dbReference>
<gene>
    <name evidence="1" type="ORF">ADICEAN_00604</name>
</gene>
<sequence>MYAFAKKYNVAVNDKAFLQVPVGTANAALLKLFYFKMVDSLFVQFGARYGKGNGLAAVGFLYYFYTGTMNRRGVGPCIYFNIYIVKAQIRQIYYIGPAKC</sequence>
<evidence type="ECO:0000313" key="2">
    <source>
        <dbReference type="Proteomes" id="UP000011910"/>
    </source>
</evidence>
<reference evidence="1 2" key="1">
    <citation type="journal article" date="2013" name="Genome Announc.">
        <title>Draft Genome Sequence of Cesiribacter andamanensis Strain AMV16T, Isolated from a Soil Sample from a Mud Volcano in the Andaman Islands, India.</title>
        <authorList>
            <person name="Shivaji S."/>
            <person name="Ara S."/>
            <person name="Begum Z."/>
            <person name="Srinivas T.N."/>
            <person name="Singh A."/>
            <person name="Kumar Pinnaka A."/>
        </authorList>
    </citation>
    <scope>NUCLEOTIDE SEQUENCE [LARGE SCALE GENOMIC DNA]</scope>
    <source>
        <strain evidence="1 2">AMV16</strain>
    </source>
</reference>
<organism evidence="1 2">
    <name type="scientific">Cesiribacter andamanensis AMV16</name>
    <dbReference type="NCBI Taxonomy" id="1279009"/>
    <lineage>
        <taxon>Bacteria</taxon>
        <taxon>Pseudomonadati</taxon>
        <taxon>Bacteroidota</taxon>
        <taxon>Cytophagia</taxon>
        <taxon>Cytophagales</taxon>
        <taxon>Cesiribacteraceae</taxon>
        <taxon>Cesiribacter</taxon>
    </lineage>
</organism>
<protein>
    <submittedName>
        <fullName evidence="1">Uncharacterized protein</fullName>
    </submittedName>
</protein>
<proteinExistence type="predicted"/>
<evidence type="ECO:0000313" key="1">
    <source>
        <dbReference type="EMBL" id="EMR04196.1"/>
    </source>
</evidence>
<dbReference type="Proteomes" id="UP000011910">
    <property type="component" value="Unassembled WGS sequence"/>
</dbReference>
<dbReference type="STRING" id="1279009.ADICEAN_00604"/>
<keyword evidence="2" id="KW-1185">Reference proteome</keyword>